<accession>A0A1R1QPR5</accession>
<dbReference type="RefSeq" id="WP_076762484.1">
    <property type="nucleotide sequence ID" value="NZ_JARMMI010000005.1"/>
</dbReference>
<keyword evidence="2" id="KW-1185">Reference proteome</keyword>
<comment type="caution">
    <text evidence="1">The sequence shown here is derived from an EMBL/GenBank/DDBJ whole genome shotgun (WGS) entry which is preliminary data.</text>
</comment>
<proteinExistence type="predicted"/>
<dbReference type="Pfam" id="PF10934">
    <property type="entry name" value="Sheath_initiator"/>
    <property type="match status" value="1"/>
</dbReference>
<accession>A0A1R1RP43</accession>
<gene>
    <name evidence="1" type="ORF">BW143_08470</name>
</gene>
<name>A0A1R1RP43_9BACI</name>
<dbReference type="Proteomes" id="UP000187367">
    <property type="component" value="Unassembled WGS sequence"/>
</dbReference>
<dbReference type="Gene3D" id="3.10.450.40">
    <property type="match status" value="1"/>
</dbReference>
<protein>
    <submittedName>
        <fullName evidence="1">Phage portal protein</fullName>
    </submittedName>
</protein>
<sequence length="141" mass="16267">MALSPEVEFEDIEDDSDVIETSKTFKIDFKSGRITNEMIKGLDAIKQMVYMALRTERYAYPIYSHDIGNELQEILSDNETTDAYKEMEIPRLIEEALIFDERITAVKDFEIEKIEDAFHVSFTVETDEGALEIEEVIGEDV</sequence>
<dbReference type="EMBL" id="MTJL01000014">
    <property type="protein sequence ID" value="OMI06642.1"/>
    <property type="molecule type" value="Genomic_DNA"/>
</dbReference>
<organism evidence="1 2">
    <name type="scientific">Bacillus swezeyi</name>
    <dbReference type="NCBI Taxonomy" id="1925020"/>
    <lineage>
        <taxon>Bacteria</taxon>
        <taxon>Bacillati</taxon>
        <taxon>Bacillota</taxon>
        <taxon>Bacilli</taxon>
        <taxon>Bacillales</taxon>
        <taxon>Bacillaceae</taxon>
        <taxon>Bacillus</taxon>
    </lineage>
</organism>
<reference evidence="1 2" key="1">
    <citation type="submission" date="2017-01" db="EMBL/GenBank/DDBJ databases">
        <title>Bacillus phylogenomics.</title>
        <authorList>
            <person name="Dunlap C."/>
        </authorList>
    </citation>
    <scope>NUCLEOTIDE SEQUENCE [LARGE SCALE GENOMIC DNA]</scope>
    <source>
        <strain evidence="1 2">NRRL B-41282</strain>
    </source>
</reference>
<dbReference type="AlphaFoldDB" id="A0A1R1RP43"/>
<dbReference type="OrthoDB" id="89089at2"/>
<evidence type="ECO:0000313" key="2">
    <source>
        <dbReference type="Proteomes" id="UP000187367"/>
    </source>
</evidence>
<dbReference type="InterPro" id="IPR020288">
    <property type="entry name" value="Sheath_initiator"/>
</dbReference>
<evidence type="ECO:0000313" key="1">
    <source>
        <dbReference type="EMBL" id="OMI06642.1"/>
    </source>
</evidence>